<proteinExistence type="inferred from homology"/>
<dbReference type="OrthoDB" id="269227at2759"/>
<gene>
    <name evidence="4" type="ORF">DM02DRAFT_524757</name>
</gene>
<evidence type="ECO:0000259" key="3">
    <source>
        <dbReference type="PROSITE" id="PS00624"/>
    </source>
</evidence>
<dbReference type="PIRSF" id="PIRSF000137">
    <property type="entry name" value="Alcohol_oxidase"/>
    <property type="match status" value="1"/>
</dbReference>
<comment type="cofactor">
    <cofactor evidence="2">
        <name>FAD</name>
        <dbReference type="ChEBI" id="CHEBI:57692"/>
    </cofactor>
</comment>
<dbReference type="Gene3D" id="3.50.50.60">
    <property type="entry name" value="FAD/NAD(P)-binding domain"/>
    <property type="match status" value="1"/>
</dbReference>
<dbReference type="Pfam" id="PF00732">
    <property type="entry name" value="GMC_oxred_N"/>
    <property type="match status" value="1"/>
</dbReference>
<dbReference type="PROSITE" id="PS00624">
    <property type="entry name" value="GMC_OXRED_2"/>
    <property type="match status" value="1"/>
</dbReference>
<dbReference type="InterPro" id="IPR036188">
    <property type="entry name" value="FAD/NAD-bd_sf"/>
</dbReference>
<dbReference type="InterPro" id="IPR000172">
    <property type="entry name" value="GMC_OxRdtase_N"/>
</dbReference>
<keyword evidence="2" id="KW-0285">Flavoprotein</keyword>
<keyword evidence="2" id="KW-0274">FAD</keyword>
<dbReference type="STRING" id="97972.A0A2V1DTV5"/>
<evidence type="ECO:0000256" key="1">
    <source>
        <dbReference type="ARBA" id="ARBA00010790"/>
    </source>
</evidence>
<dbReference type="InterPro" id="IPR012132">
    <property type="entry name" value="GMC_OxRdtase"/>
</dbReference>
<feature type="binding site" evidence="2">
    <location>
        <position position="193"/>
    </location>
    <ligand>
        <name>FAD</name>
        <dbReference type="ChEBI" id="CHEBI:57692"/>
    </ligand>
</feature>
<evidence type="ECO:0000313" key="4">
    <source>
        <dbReference type="EMBL" id="PVI01509.1"/>
    </source>
</evidence>
<name>A0A2V1DTV5_9PLEO</name>
<dbReference type="SUPFAM" id="SSF51905">
    <property type="entry name" value="FAD/NAD(P)-binding domain"/>
    <property type="match status" value="1"/>
</dbReference>
<dbReference type="AlphaFoldDB" id="A0A2V1DTV5"/>
<dbReference type="Gene3D" id="3.30.560.10">
    <property type="entry name" value="Glucose Oxidase, domain 3"/>
    <property type="match status" value="1"/>
</dbReference>
<dbReference type="GO" id="GO:0016614">
    <property type="term" value="F:oxidoreductase activity, acting on CH-OH group of donors"/>
    <property type="evidence" value="ECO:0007669"/>
    <property type="project" value="InterPro"/>
</dbReference>
<keyword evidence="5" id="KW-1185">Reference proteome</keyword>
<feature type="binding site" evidence="2">
    <location>
        <begin position="487"/>
        <end position="488"/>
    </location>
    <ligand>
        <name>FAD</name>
        <dbReference type="ChEBI" id="CHEBI:57692"/>
    </ligand>
</feature>
<accession>A0A2V1DTV5</accession>
<dbReference type="SUPFAM" id="SSF54373">
    <property type="entry name" value="FAD-linked reductases, C-terminal domain"/>
    <property type="match status" value="1"/>
</dbReference>
<dbReference type="Proteomes" id="UP000244855">
    <property type="component" value="Unassembled WGS sequence"/>
</dbReference>
<reference evidence="4 5" key="1">
    <citation type="journal article" date="2018" name="Sci. Rep.">
        <title>Comparative genomics provides insights into the lifestyle and reveals functional heterogeneity of dark septate endophytic fungi.</title>
        <authorList>
            <person name="Knapp D.G."/>
            <person name="Nemeth J.B."/>
            <person name="Barry K."/>
            <person name="Hainaut M."/>
            <person name="Henrissat B."/>
            <person name="Johnson J."/>
            <person name="Kuo A."/>
            <person name="Lim J.H.P."/>
            <person name="Lipzen A."/>
            <person name="Nolan M."/>
            <person name="Ohm R.A."/>
            <person name="Tamas L."/>
            <person name="Grigoriev I.V."/>
            <person name="Spatafora J.W."/>
            <person name="Nagy L.G."/>
            <person name="Kovacs G.M."/>
        </authorList>
    </citation>
    <scope>NUCLEOTIDE SEQUENCE [LARGE SCALE GENOMIC DNA]</scope>
    <source>
        <strain evidence="4 5">DSE2036</strain>
    </source>
</reference>
<dbReference type="InterPro" id="IPR007867">
    <property type="entry name" value="GMC_OxRtase_C"/>
</dbReference>
<dbReference type="GO" id="GO:0050660">
    <property type="term" value="F:flavin adenine dinucleotide binding"/>
    <property type="evidence" value="ECO:0007669"/>
    <property type="project" value="InterPro"/>
</dbReference>
<dbReference type="Pfam" id="PF05199">
    <property type="entry name" value="GMC_oxred_C"/>
    <property type="match status" value="1"/>
</dbReference>
<dbReference type="PANTHER" id="PTHR11552">
    <property type="entry name" value="GLUCOSE-METHANOL-CHOLINE GMC OXIDOREDUCTASE"/>
    <property type="match status" value="1"/>
</dbReference>
<dbReference type="EMBL" id="KZ805356">
    <property type="protein sequence ID" value="PVI01509.1"/>
    <property type="molecule type" value="Genomic_DNA"/>
</dbReference>
<comment type="similarity">
    <text evidence="1">Belongs to the GMC oxidoreductase family.</text>
</comment>
<evidence type="ECO:0000256" key="2">
    <source>
        <dbReference type="PIRSR" id="PIRSR000137-2"/>
    </source>
</evidence>
<protein>
    <submittedName>
        <fullName evidence="4">Alcohol oxidase</fullName>
    </submittedName>
</protein>
<evidence type="ECO:0000313" key="5">
    <source>
        <dbReference type="Proteomes" id="UP000244855"/>
    </source>
</evidence>
<dbReference type="PANTHER" id="PTHR11552:SF78">
    <property type="entry name" value="GLUCOSE-METHANOL-CHOLINE OXIDOREDUCTASE N-TERMINAL DOMAIN-CONTAINING PROTEIN"/>
    <property type="match status" value="1"/>
</dbReference>
<organism evidence="4 5">
    <name type="scientific">Periconia macrospinosa</name>
    <dbReference type="NCBI Taxonomy" id="97972"/>
    <lineage>
        <taxon>Eukaryota</taxon>
        <taxon>Fungi</taxon>
        <taxon>Dikarya</taxon>
        <taxon>Ascomycota</taxon>
        <taxon>Pezizomycotina</taxon>
        <taxon>Dothideomycetes</taxon>
        <taxon>Pleosporomycetidae</taxon>
        <taxon>Pleosporales</taxon>
        <taxon>Massarineae</taxon>
        <taxon>Periconiaceae</taxon>
        <taxon>Periconia</taxon>
    </lineage>
</organism>
<feature type="domain" description="Glucose-methanol-choline oxidoreductase N-terminal" evidence="3">
    <location>
        <begin position="230"/>
        <end position="244"/>
    </location>
</feature>
<sequence length="553" mass="60568">MVEQGPNNYGVPTIVHPALFLAGLAPTSNNTIFYQGVEEPQLANRGLVVPSGGTLGGGSSINLMMYSRAQRSDFDAWNVSGWAANDMIPYLKKLETYHGRGSNETHGFDGPINISGGTYRSNRSEDDWVQAAKKVGYPEFEDITSLDANNGFQRALRYIGPDGTRQDVASRYLHPKIQSGEYPNLHIVVNSLVKKVVFDNKRACGVEYESKSNSTIRTIRARKLVVVSSGALGTPSILERSGLGNPEVLKKAGVSEITADLPGVGENYQDHHLVIYPYYSSLSENETLDALGGGRVDVSQLIQEHAPILGWNAMDIACKIRPSDEEVAALGPAFQELWDEEYKNNLNKPLALGSLVSGFSGDPSLVPVGQYLSMSTFTAYPRSRGSIHITGPGSNDKPMFTTGFFSDPQNLDVKKHIWLYKKQREIFRRMELYRGELPIMHPPFSPESDARLIQTDAPLQNVKDIVYTAEDDRVIEEFVRKNVGTTWHSLGTCKMGPREEGGVVDANLSVYGVEGLKVADLSIPPENVAANTMNTAVAIGEKAADIFIKELGL</sequence>